<dbReference type="InterPro" id="IPR006027">
    <property type="entry name" value="NusB_RsmB_TIM44"/>
</dbReference>
<dbReference type="RefSeq" id="WP_379706403.1">
    <property type="nucleotide sequence ID" value="NZ_JBHSCZ010000001.1"/>
</dbReference>
<keyword evidence="4 6" id="KW-0805">Transcription regulation</keyword>
<keyword evidence="3 6" id="KW-0694">RNA-binding</keyword>
<comment type="similarity">
    <text evidence="1 6">Belongs to the NusB family.</text>
</comment>
<comment type="caution">
    <text evidence="8">The sequence shown here is derived from an EMBL/GenBank/DDBJ whole genome shotgun (WGS) entry which is preliminary data.</text>
</comment>
<proteinExistence type="inferred from homology"/>
<feature type="domain" description="NusB/RsmB/TIM44" evidence="7">
    <location>
        <begin position="183"/>
        <end position="281"/>
    </location>
</feature>
<protein>
    <recommendedName>
        <fullName evidence="6">Transcription antitermination protein NusB</fullName>
    </recommendedName>
    <alternativeName>
        <fullName evidence="6">Antitermination factor NusB</fullName>
    </alternativeName>
</protein>
<dbReference type="EMBL" id="JBHSCZ010000001">
    <property type="protein sequence ID" value="MFC4261655.1"/>
    <property type="molecule type" value="Genomic_DNA"/>
</dbReference>
<evidence type="ECO:0000256" key="6">
    <source>
        <dbReference type="HAMAP-Rule" id="MF_00073"/>
    </source>
</evidence>
<dbReference type="HAMAP" id="MF_00073">
    <property type="entry name" value="NusB"/>
    <property type="match status" value="1"/>
</dbReference>
<keyword evidence="9" id="KW-1185">Reference proteome</keyword>
<sequence>MQTLYALDSLSDQTKPGEPISILNKKIDQSKQLFTYLVYFITETARYAETDANKKASKNLPTAADLATNTKIAGNEILWKIVEDISFKGTVNELKAHLLIDQDLLKKTYRNLIETPEYIEYIEEQSRDKKSEKKMLEFIFTDLMLPNEDFINHIEEHFINWDDDAEMMHSLVLSYLSKPGQQNFQDFLSAEKRQFAKDLLLTVLDKTEQTLELIKPKLKNWDADRIASLDLILLQMGVCEFLYFETIPTKVTINEYIDLAKAYSTPQSGQFVNGLLDNIHKELQAANKLDKRNFKDAK</sequence>
<dbReference type="SUPFAM" id="SSF48013">
    <property type="entry name" value="NusB-like"/>
    <property type="match status" value="1"/>
</dbReference>
<comment type="function">
    <text evidence="6">Involved in transcription antitermination. Required for transcription of ribosomal RNA (rRNA) genes. Binds specifically to the boxA antiterminator sequence of the ribosomal RNA (rrn) operons.</text>
</comment>
<evidence type="ECO:0000256" key="2">
    <source>
        <dbReference type="ARBA" id="ARBA00022814"/>
    </source>
</evidence>
<dbReference type="PANTHER" id="PTHR11078:SF3">
    <property type="entry name" value="ANTITERMINATION NUSB DOMAIN-CONTAINING PROTEIN"/>
    <property type="match status" value="1"/>
</dbReference>
<accession>A0ABV8QPT6</accession>
<dbReference type="Proteomes" id="UP001595907">
    <property type="component" value="Unassembled WGS sequence"/>
</dbReference>
<evidence type="ECO:0000256" key="4">
    <source>
        <dbReference type="ARBA" id="ARBA00023015"/>
    </source>
</evidence>
<evidence type="ECO:0000256" key="1">
    <source>
        <dbReference type="ARBA" id="ARBA00005952"/>
    </source>
</evidence>
<dbReference type="PANTHER" id="PTHR11078">
    <property type="entry name" value="N UTILIZATION SUBSTANCE PROTEIN B-RELATED"/>
    <property type="match status" value="1"/>
</dbReference>
<evidence type="ECO:0000256" key="3">
    <source>
        <dbReference type="ARBA" id="ARBA00022884"/>
    </source>
</evidence>
<name>A0ABV8QPT6_9BACT</name>
<gene>
    <name evidence="6 8" type="primary">nusB</name>
    <name evidence="8" type="ORF">ACFOWM_02085</name>
</gene>
<dbReference type="NCBIfam" id="TIGR01951">
    <property type="entry name" value="nusB"/>
    <property type="match status" value="1"/>
</dbReference>
<keyword evidence="5 6" id="KW-0804">Transcription</keyword>
<evidence type="ECO:0000313" key="9">
    <source>
        <dbReference type="Proteomes" id="UP001595907"/>
    </source>
</evidence>
<dbReference type="InterPro" id="IPR035926">
    <property type="entry name" value="NusB-like_sf"/>
</dbReference>
<evidence type="ECO:0000259" key="7">
    <source>
        <dbReference type="Pfam" id="PF01029"/>
    </source>
</evidence>
<keyword evidence="2 6" id="KW-0889">Transcription antitermination</keyword>
<reference evidence="9" key="1">
    <citation type="journal article" date="2019" name="Int. J. Syst. Evol. Microbiol.">
        <title>The Global Catalogue of Microorganisms (GCM) 10K type strain sequencing project: providing services to taxonomists for standard genome sequencing and annotation.</title>
        <authorList>
            <consortium name="The Broad Institute Genomics Platform"/>
            <consortium name="The Broad Institute Genome Sequencing Center for Infectious Disease"/>
            <person name="Wu L."/>
            <person name="Ma J."/>
        </authorList>
    </citation>
    <scope>NUCLEOTIDE SEQUENCE [LARGE SCALE GENOMIC DNA]</scope>
    <source>
        <strain evidence="9">CECT 8289</strain>
    </source>
</reference>
<dbReference type="InterPro" id="IPR011605">
    <property type="entry name" value="NusB_fam"/>
</dbReference>
<dbReference type="Gene3D" id="1.10.940.10">
    <property type="entry name" value="NusB-like"/>
    <property type="match status" value="1"/>
</dbReference>
<organism evidence="8 9">
    <name type="scientific">Ferruginibacter yonginensis</name>
    <dbReference type="NCBI Taxonomy" id="1310416"/>
    <lineage>
        <taxon>Bacteria</taxon>
        <taxon>Pseudomonadati</taxon>
        <taxon>Bacteroidota</taxon>
        <taxon>Chitinophagia</taxon>
        <taxon>Chitinophagales</taxon>
        <taxon>Chitinophagaceae</taxon>
        <taxon>Ferruginibacter</taxon>
    </lineage>
</organism>
<evidence type="ECO:0000256" key="5">
    <source>
        <dbReference type="ARBA" id="ARBA00023163"/>
    </source>
</evidence>
<dbReference type="Pfam" id="PF01029">
    <property type="entry name" value="NusB"/>
    <property type="match status" value="1"/>
</dbReference>
<evidence type="ECO:0000313" key="8">
    <source>
        <dbReference type="EMBL" id="MFC4261655.1"/>
    </source>
</evidence>